<evidence type="ECO:0000313" key="5">
    <source>
        <dbReference type="Proteomes" id="UP000223913"/>
    </source>
</evidence>
<name>A0A2D0NJQ2_FLAN2</name>
<keyword evidence="5" id="KW-1185">Reference proteome</keyword>
<proteinExistence type="predicted"/>
<feature type="domain" description="DUF5060" evidence="3">
    <location>
        <begin position="30"/>
        <end position="112"/>
    </location>
</feature>
<evidence type="ECO:0000313" key="4">
    <source>
        <dbReference type="EMBL" id="PHN08620.1"/>
    </source>
</evidence>
<dbReference type="InterPro" id="IPR013783">
    <property type="entry name" value="Ig-like_fold"/>
</dbReference>
<evidence type="ECO:0000259" key="2">
    <source>
        <dbReference type="Pfam" id="PF12904"/>
    </source>
</evidence>
<dbReference type="PROSITE" id="PS51257">
    <property type="entry name" value="PROKAR_LIPOPROTEIN"/>
    <property type="match status" value="1"/>
</dbReference>
<organism evidence="4 5">
    <name type="scientific">Flavilitoribacter nigricans (strain ATCC 23147 / DSM 23189 / NBRC 102662 / NCIMB 1420 / SS-2)</name>
    <name type="common">Lewinella nigricans</name>
    <dbReference type="NCBI Taxonomy" id="1122177"/>
    <lineage>
        <taxon>Bacteria</taxon>
        <taxon>Pseudomonadati</taxon>
        <taxon>Bacteroidota</taxon>
        <taxon>Saprospiria</taxon>
        <taxon>Saprospirales</taxon>
        <taxon>Lewinellaceae</taxon>
        <taxon>Flavilitoribacter</taxon>
    </lineage>
</organism>
<evidence type="ECO:0008006" key="6">
    <source>
        <dbReference type="Google" id="ProtNLM"/>
    </source>
</evidence>
<accession>A0A2D0NJQ2</accession>
<dbReference type="InterPro" id="IPR032260">
    <property type="entry name" value="DUF5060"/>
</dbReference>
<dbReference type="Proteomes" id="UP000223913">
    <property type="component" value="Unassembled WGS sequence"/>
</dbReference>
<dbReference type="AlphaFoldDB" id="A0A2D0NJQ2"/>
<dbReference type="InterPro" id="IPR024749">
    <property type="entry name" value="Collagen-bd_put"/>
</dbReference>
<comment type="caution">
    <text evidence="4">The sequence shown here is derived from an EMBL/GenBank/DDBJ whole genome shotgun (WGS) entry which is preliminary data.</text>
</comment>
<dbReference type="Gene3D" id="3.20.20.80">
    <property type="entry name" value="Glycosidases"/>
    <property type="match status" value="1"/>
</dbReference>
<evidence type="ECO:0000256" key="1">
    <source>
        <dbReference type="SAM" id="MobiDB-lite"/>
    </source>
</evidence>
<dbReference type="Gene3D" id="2.60.40.10">
    <property type="entry name" value="Immunoglobulins"/>
    <property type="match status" value="1"/>
</dbReference>
<sequence>MKKIAILLSLGFLILVSCQPEPGVMISGELKQWHKVTLTLDGPEAHELDTLPNPFTDYTMLVTFSHESGDLEYQVPGYFAADGNAAESSAESGDQWRAHLAPDRTGQWTYQIDLLLNGEPTKWSGLNGTFEIGPSDKSGRDLRGQGRLEYVGKRYLRFAGTGDYFLKAGADAPESLLAYADFDGTYSAKEAGVKREGEAVTSNLKTWSPHVQDWQAGDPSWQNGKGKGLIGAVNYLSGTGANVFSFLTYNAGGDGDNVWPHVSREDKLHLDCSKLDQWGILFDHATERGMYLHFKLQETENDDRNGPNEDSENQALDGGDLGPERKLYLRELIARYGYLLALNWNLGEENTQTTAQVQDMAAFIRNTDPYDHPVVLHSYPNQQEKVYGPLLGKDKVLHGLSIQNSDVSDTHREAVNWVQRSEAAGYPWVVAHDESGNAITGTPPDDDYPGMEAARQEIESGEQKIKLPTVDEIRSEVLWGNLMGGGAGVEYYFGYRLPQNDLNAEDWRSRAKTWSYSNLALEFFRDQDIPFWEMENTDELVGNPDHGNSAYCFSRSGEVYVVYVAKTSQGSVLLDLSEATGNFKVQWFNPRTGDELQTGSLTSVAGGESVELGDPPGTDGQDWVILLRKE</sequence>
<dbReference type="Pfam" id="PF16586">
    <property type="entry name" value="DUF5060"/>
    <property type="match status" value="1"/>
</dbReference>
<reference evidence="4 5" key="1">
    <citation type="submission" date="2017-10" db="EMBL/GenBank/DDBJ databases">
        <title>The draft genome sequence of Lewinella nigricans NBRC 102662.</title>
        <authorList>
            <person name="Wang K."/>
        </authorList>
    </citation>
    <scope>NUCLEOTIDE SEQUENCE [LARGE SCALE GENOMIC DNA]</scope>
    <source>
        <strain evidence="4 5">NBRC 102662</strain>
    </source>
</reference>
<evidence type="ECO:0000259" key="3">
    <source>
        <dbReference type="Pfam" id="PF16586"/>
    </source>
</evidence>
<dbReference type="PANTHER" id="PTHR37836:SF2">
    <property type="entry name" value="DUF4038 DOMAIN-CONTAINING PROTEIN"/>
    <property type="match status" value="1"/>
</dbReference>
<dbReference type="OrthoDB" id="266054at2"/>
<feature type="domain" description="Putative collagen-binding" evidence="2">
    <location>
        <begin position="543"/>
        <end position="627"/>
    </location>
</feature>
<dbReference type="Pfam" id="PF12904">
    <property type="entry name" value="Collagen_bind_2"/>
    <property type="match status" value="1"/>
</dbReference>
<protein>
    <recommendedName>
        <fullName evidence="6">DUF5060 domain-containing protein</fullName>
    </recommendedName>
</protein>
<dbReference type="PANTHER" id="PTHR37836">
    <property type="entry name" value="LMO1036 PROTEIN"/>
    <property type="match status" value="1"/>
</dbReference>
<dbReference type="RefSeq" id="WP_099148210.1">
    <property type="nucleotide sequence ID" value="NZ_PDUD01000001.1"/>
</dbReference>
<feature type="region of interest" description="Disordered" evidence="1">
    <location>
        <begin position="300"/>
        <end position="320"/>
    </location>
</feature>
<dbReference type="EMBL" id="PDUD01000001">
    <property type="protein sequence ID" value="PHN08620.1"/>
    <property type="molecule type" value="Genomic_DNA"/>
</dbReference>
<gene>
    <name evidence="4" type="ORF">CRP01_01525</name>
</gene>